<evidence type="ECO:0000259" key="12">
    <source>
        <dbReference type="PROSITE" id="PS50157"/>
    </source>
</evidence>
<dbReference type="EMBL" id="JARKIB010000211">
    <property type="protein sequence ID" value="KAJ7723370.1"/>
    <property type="molecule type" value="Genomic_DNA"/>
</dbReference>
<dbReference type="AlphaFoldDB" id="A0AAD7HMQ3"/>
<feature type="domain" description="C2H2-type" evidence="12">
    <location>
        <begin position="15"/>
        <end position="45"/>
    </location>
</feature>
<keyword evidence="4 9" id="KW-0863">Zinc-finger</keyword>
<reference evidence="13" key="1">
    <citation type="submission" date="2023-03" db="EMBL/GenBank/DDBJ databases">
        <title>Massive genome expansion in bonnet fungi (Mycena s.s.) driven by repeated elements and novel gene families across ecological guilds.</title>
        <authorList>
            <consortium name="Lawrence Berkeley National Laboratory"/>
            <person name="Harder C.B."/>
            <person name="Miyauchi S."/>
            <person name="Viragh M."/>
            <person name="Kuo A."/>
            <person name="Thoen E."/>
            <person name="Andreopoulos B."/>
            <person name="Lu D."/>
            <person name="Skrede I."/>
            <person name="Drula E."/>
            <person name="Henrissat B."/>
            <person name="Morin E."/>
            <person name="Kohler A."/>
            <person name="Barry K."/>
            <person name="LaButti K."/>
            <person name="Morin E."/>
            <person name="Salamov A."/>
            <person name="Lipzen A."/>
            <person name="Mereny Z."/>
            <person name="Hegedus B."/>
            <person name="Baldrian P."/>
            <person name="Stursova M."/>
            <person name="Weitz H."/>
            <person name="Taylor A."/>
            <person name="Grigoriev I.V."/>
            <person name="Nagy L.G."/>
            <person name="Martin F."/>
            <person name="Kauserud H."/>
        </authorList>
    </citation>
    <scope>NUCLEOTIDE SEQUENCE</scope>
    <source>
        <strain evidence="13">CBHHK182m</strain>
    </source>
</reference>
<evidence type="ECO:0000256" key="8">
    <source>
        <dbReference type="ARBA" id="ARBA00023242"/>
    </source>
</evidence>
<feature type="domain" description="C2H2-type" evidence="12">
    <location>
        <begin position="48"/>
        <end position="80"/>
    </location>
</feature>
<dbReference type="FunFam" id="3.30.160.60:FF:000032">
    <property type="entry name" value="Krueppel-like factor 4"/>
    <property type="match status" value="1"/>
</dbReference>
<evidence type="ECO:0000256" key="10">
    <source>
        <dbReference type="SAM" id="Coils"/>
    </source>
</evidence>
<comment type="caution">
    <text evidence="13">The sequence shown here is derived from an EMBL/GenBank/DDBJ whole genome shotgun (WGS) entry which is preliminary data.</text>
</comment>
<evidence type="ECO:0000256" key="7">
    <source>
        <dbReference type="ARBA" id="ARBA00023163"/>
    </source>
</evidence>
<feature type="region of interest" description="Disordered" evidence="11">
    <location>
        <begin position="120"/>
        <end position="155"/>
    </location>
</feature>
<dbReference type="SMART" id="SM00355">
    <property type="entry name" value="ZnF_C2H2"/>
    <property type="match status" value="3"/>
</dbReference>
<evidence type="ECO:0000256" key="4">
    <source>
        <dbReference type="ARBA" id="ARBA00022771"/>
    </source>
</evidence>
<proteinExistence type="predicted"/>
<evidence type="ECO:0000256" key="2">
    <source>
        <dbReference type="ARBA" id="ARBA00022723"/>
    </source>
</evidence>
<dbReference type="GO" id="GO:0005634">
    <property type="term" value="C:nucleus"/>
    <property type="evidence" value="ECO:0007669"/>
    <property type="project" value="UniProtKB-SubCell"/>
</dbReference>
<evidence type="ECO:0000256" key="3">
    <source>
        <dbReference type="ARBA" id="ARBA00022737"/>
    </source>
</evidence>
<dbReference type="GO" id="GO:0000978">
    <property type="term" value="F:RNA polymerase II cis-regulatory region sequence-specific DNA binding"/>
    <property type="evidence" value="ECO:0007669"/>
    <property type="project" value="TreeGrafter"/>
</dbReference>
<comment type="subcellular location">
    <subcellularLocation>
        <location evidence="1">Nucleus</location>
    </subcellularLocation>
</comment>
<keyword evidence="10" id="KW-0175">Coiled coil</keyword>
<sequence length="359" mass="40550">MSHYHILRDTPPDTVICQWEQCGLVYTHLPTLVEHIHSVHIGSNKSLYACEWANCSRRGVPQTSRFSLVTHIRSHTGERPFTCTQPQCDKSFVRSDTLAKHMRLQHENVYVAPPLVGRNRKRKRTPADTLADADADENTLYHSYPPPPAPEGGSFSTFKVEPVKWAVLEARDFEVSVEPMPRVQPPEEQEEEAPPSPPVSPISPTVHMWAPPSTGDDDEEASLEQLPPHLRSQYLPHHGTVLGRPLAMVAYLLVKAKHRYAQQQRAQLREELRDARAELRRQQEDKERVLDRVLRGCFGLVGRPSYSNFVNITGRPEAEKLIEPVPVPLSMLNAVAPIAVSKQSSAFVYGQYHSRPEVP</sequence>
<dbReference type="InterPro" id="IPR036236">
    <property type="entry name" value="Znf_C2H2_sf"/>
</dbReference>
<feature type="domain" description="C2H2-type" evidence="12">
    <location>
        <begin position="81"/>
        <end position="106"/>
    </location>
</feature>
<evidence type="ECO:0000256" key="6">
    <source>
        <dbReference type="ARBA" id="ARBA00023015"/>
    </source>
</evidence>
<name>A0AAD7HMQ3_9AGAR</name>
<keyword evidence="7" id="KW-0804">Transcription</keyword>
<dbReference type="Pfam" id="PF23561">
    <property type="entry name" value="zf-C2H2_15"/>
    <property type="match status" value="1"/>
</dbReference>
<gene>
    <name evidence="13" type="ORF">B0H16DRAFT_1334208</name>
</gene>
<organism evidence="13 14">
    <name type="scientific">Mycena metata</name>
    <dbReference type="NCBI Taxonomy" id="1033252"/>
    <lineage>
        <taxon>Eukaryota</taxon>
        <taxon>Fungi</taxon>
        <taxon>Dikarya</taxon>
        <taxon>Basidiomycota</taxon>
        <taxon>Agaricomycotina</taxon>
        <taxon>Agaricomycetes</taxon>
        <taxon>Agaricomycetidae</taxon>
        <taxon>Agaricales</taxon>
        <taxon>Marasmiineae</taxon>
        <taxon>Mycenaceae</taxon>
        <taxon>Mycena</taxon>
    </lineage>
</organism>
<protein>
    <recommendedName>
        <fullName evidence="12">C2H2-type domain-containing protein</fullName>
    </recommendedName>
</protein>
<dbReference type="PROSITE" id="PS00028">
    <property type="entry name" value="ZINC_FINGER_C2H2_1"/>
    <property type="match status" value="2"/>
</dbReference>
<evidence type="ECO:0000256" key="1">
    <source>
        <dbReference type="ARBA" id="ARBA00004123"/>
    </source>
</evidence>
<dbReference type="PANTHER" id="PTHR45718">
    <property type="entry name" value="TRANSCRIPTIONAL ACTIVATOR CUBITUS INTERRUPTUS"/>
    <property type="match status" value="1"/>
</dbReference>
<dbReference type="Gene3D" id="3.30.160.60">
    <property type="entry name" value="Classic Zinc Finger"/>
    <property type="match status" value="3"/>
</dbReference>
<evidence type="ECO:0000313" key="14">
    <source>
        <dbReference type="Proteomes" id="UP001215598"/>
    </source>
</evidence>
<dbReference type="InterPro" id="IPR013087">
    <property type="entry name" value="Znf_C2H2_type"/>
</dbReference>
<keyword evidence="14" id="KW-1185">Reference proteome</keyword>
<feature type="coiled-coil region" evidence="10">
    <location>
        <begin position="258"/>
        <end position="292"/>
    </location>
</feature>
<evidence type="ECO:0000313" key="13">
    <source>
        <dbReference type="EMBL" id="KAJ7723370.1"/>
    </source>
</evidence>
<keyword evidence="3" id="KW-0677">Repeat</keyword>
<keyword evidence="8" id="KW-0539">Nucleus</keyword>
<keyword evidence="5" id="KW-0862">Zinc</keyword>
<dbReference type="SUPFAM" id="SSF57667">
    <property type="entry name" value="beta-beta-alpha zinc fingers"/>
    <property type="match status" value="2"/>
</dbReference>
<evidence type="ECO:0000256" key="5">
    <source>
        <dbReference type="ARBA" id="ARBA00022833"/>
    </source>
</evidence>
<dbReference type="GO" id="GO:0000981">
    <property type="term" value="F:DNA-binding transcription factor activity, RNA polymerase II-specific"/>
    <property type="evidence" value="ECO:0007669"/>
    <property type="project" value="TreeGrafter"/>
</dbReference>
<feature type="region of interest" description="Disordered" evidence="11">
    <location>
        <begin position="178"/>
        <end position="222"/>
    </location>
</feature>
<dbReference type="InterPro" id="IPR043359">
    <property type="entry name" value="GLI-like"/>
</dbReference>
<dbReference type="InterPro" id="IPR056436">
    <property type="entry name" value="Znf-C2H2_ZIC1-5/GLI1-3-like"/>
</dbReference>
<dbReference type="PROSITE" id="PS50157">
    <property type="entry name" value="ZINC_FINGER_C2H2_2"/>
    <property type="match status" value="3"/>
</dbReference>
<dbReference type="PANTHER" id="PTHR45718:SF4">
    <property type="entry name" value="TRANSCRIPTIONAL ACTIVATOR CUBITUS INTERRUPTUS"/>
    <property type="match status" value="1"/>
</dbReference>
<evidence type="ECO:0000256" key="9">
    <source>
        <dbReference type="PROSITE-ProRule" id="PRU00042"/>
    </source>
</evidence>
<keyword evidence="2" id="KW-0479">Metal-binding</keyword>
<keyword evidence="6" id="KW-0805">Transcription regulation</keyword>
<dbReference type="Proteomes" id="UP001215598">
    <property type="component" value="Unassembled WGS sequence"/>
</dbReference>
<dbReference type="GO" id="GO:0008270">
    <property type="term" value="F:zinc ion binding"/>
    <property type="evidence" value="ECO:0007669"/>
    <property type="project" value="UniProtKB-KW"/>
</dbReference>
<evidence type="ECO:0000256" key="11">
    <source>
        <dbReference type="SAM" id="MobiDB-lite"/>
    </source>
</evidence>
<dbReference type="Pfam" id="PF00096">
    <property type="entry name" value="zf-C2H2"/>
    <property type="match status" value="1"/>
</dbReference>
<accession>A0AAD7HMQ3</accession>